<dbReference type="EMBL" id="BEYU01000121">
    <property type="protein sequence ID" value="GBG32413.1"/>
    <property type="molecule type" value="Genomic_DNA"/>
</dbReference>
<dbReference type="Proteomes" id="UP000241890">
    <property type="component" value="Unassembled WGS sequence"/>
</dbReference>
<keyword evidence="5" id="KW-0328">Glycosyltransferase</keyword>
<dbReference type="InterPro" id="IPR011990">
    <property type="entry name" value="TPR-like_helical_dom_sf"/>
</dbReference>
<comment type="caution">
    <text evidence="5">The sequence shown here is derived from an EMBL/GenBank/DDBJ whole genome shotgun (WGS) entry which is preliminary data.</text>
</comment>
<feature type="compositionally biased region" description="Low complexity" evidence="4">
    <location>
        <begin position="619"/>
        <end position="633"/>
    </location>
</feature>
<dbReference type="InParanoid" id="A0A2R5GUU0"/>
<comment type="similarity">
    <text evidence="2">Belongs to the APC3/CDC27 family.</text>
</comment>
<protein>
    <submittedName>
        <fullName evidence="5">UDP-N-acetylglucosamine--peptide N-acetylglucosaminyltransferase 110 kDa subunit</fullName>
    </submittedName>
</protein>
<feature type="compositionally biased region" description="Basic and acidic residues" evidence="4">
    <location>
        <begin position="386"/>
        <end position="395"/>
    </location>
</feature>
<feature type="region of interest" description="Disordered" evidence="4">
    <location>
        <begin position="171"/>
        <end position="252"/>
    </location>
</feature>
<feature type="compositionally biased region" description="Basic and acidic residues" evidence="4">
    <location>
        <begin position="606"/>
        <end position="618"/>
    </location>
</feature>
<dbReference type="InterPro" id="IPR019734">
    <property type="entry name" value="TPR_rpt"/>
</dbReference>
<evidence type="ECO:0000256" key="4">
    <source>
        <dbReference type="SAM" id="MobiDB-lite"/>
    </source>
</evidence>
<evidence type="ECO:0000256" key="1">
    <source>
        <dbReference type="ARBA" id="ARBA00022803"/>
    </source>
</evidence>
<evidence type="ECO:0000313" key="5">
    <source>
        <dbReference type="EMBL" id="GBG32413.1"/>
    </source>
</evidence>
<feature type="region of interest" description="Disordered" evidence="4">
    <location>
        <begin position="368"/>
        <end position="395"/>
    </location>
</feature>
<feature type="region of interest" description="Disordered" evidence="4">
    <location>
        <begin position="112"/>
        <end position="136"/>
    </location>
</feature>
<feature type="compositionally biased region" description="Low complexity" evidence="4">
    <location>
        <begin position="116"/>
        <end position="129"/>
    </location>
</feature>
<dbReference type="SMART" id="SM00028">
    <property type="entry name" value="TPR"/>
    <property type="match status" value="8"/>
</dbReference>
<dbReference type="PANTHER" id="PTHR12558:SF13">
    <property type="entry name" value="CELL DIVISION CYCLE PROTEIN 27 HOMOLOG"/>
    <property type="match status" value="1"/>
</dbReference>
<dbReference type="PROSITE" id="PS50005">
    <property type="entry name" value="TPR"/>
    <property type="match status" value="2"/>
</dbReference>
<evidence type="ECO:0000256" key="2">
    <source>
        <dbReference type="ARBA" id="ARBA00038210"/>
    </source>
</evidence>
<dbReference type="SMART" id="SM00386">
    <property type="entry name" value="HAT"/>
    <property type="match status" value="4"/>
</dbReference>
<keyword evidence="1 3" id="KW-0802">TPR repeat</keyword>
<name>A0A2R5GUU0_9STRA</name>
<dbReference type="GO" id="GO:0006396">
    <property type="term" value="P:RNA processing"/>
    <property type="evidence" value="ECO:0007669"/>
    <property type="project" value="InterPro"/>
</dbReference>
<reference evidence="5 6" key="1">
    <citation type="submission" date="2017-12" db="EMBL/GenBank/DDBJ databases">
        <title>Sequencing, de novo assembly and annotation of complete genome of a new Thraustochytrid species, strain FCC1311.</title>
        <authorList>
            <person name="Sedici K."/>
            <person name="Godart F."/>
            <person name="Aiese Cigliano R."/>
            <person name="Sanseverino W."/>
            <person name="Barakat M."/>
            <person name="Ortet P."/>
            <person name="Marechal E."/>
            <person name="Cagnac O."/>
            <person name="Amato A."/>
        </authorList>
    </citation>
    <scope>NUCLEOTIDE SEQUENCE [LARGE SCALE GENOMIC DNA]</scope>
</reference>
<evidence type="ECO:0000313" key="6">
    <source>
        <dbReference type="Proteomes" id="UP000241890"/>
    </source>
</evidence>
<dbReference type="InterPro" id="IPR011992">
    <property type="entry name" value="EF-hand-dom_pair"/>
</dbReference>
<proteinExistence type="inferred from homology"/>
<dbReference type="InterPro" id="IPR003107">
    <property type="entry name" value="HAT"/>
</dbReference>
<feature type="compositionally biased region" description="Basic and acidic residues" evidence="4">
    <location>
        <begin position="564"/>
        <end position="574"/>
    </location>
</feature>
<feature type="compositionally biased region" description="Polar residues" evidence="4">
    <location>
        <begin position="595"/>
        <end position="605"/>
    </location>
</feature>
<evidence type="ECO:0000256" key="3">
    <source>
        <dbReference type="PROSITE-ProRule" id="PRU00339"/>
    </source>
</evidence>
<feature type="region of interest" description="Disordered" evidence="4">
    <location>
        <begin position="690"/>
        <end position="743"/>
    </location>
</feature>
<feature type="compositionally biased region" description="Polar residues" evidence="4">
    <location>
        <begin position="711"/>
        <end position="735"/>
    </location>
</feature>
<dbReference type="SUPFAM" id="SSF47473">
    <property type="entry name" value="EF-hand"/>
    <property type="match status" value="1"/>
</dbReference>
<organism evidence="5 6">
    <name type="scientific">Hondaea fermentalgiana</name>
    <dbReference type="NCBI Taxonomy" id="2315210"/>
    <lineage>
        <taxon>Eukaryota</taxon>
        <taxon>Sar</taxon>
        <taxon>Stramenopiles</taxon>
        <taxon>Bigyra</taxon>
        <taxon>Labyrinthulomycetes</taxon>
        <taxon>Thraustochytrida</taxon>
        <taxon>Thraustochytriidae</taxon>
        <taxon>Hondaea</taxon>
    </lineage>
</organism>
<dbReference type="GO" id="GO:0051301">
    <property type="term" value="P:cell division"/>
    <property type="evidence" value="ECO:0007669"/>
    <property type="project" value="TreeGrafter"/>
</dbReference>
<dbReference type="OrthoDB" id="439046at2759"/>
<dbReference type="Gene3D" id="1.25.40.10">
    <property type="entry name" value="Tetratricopeptide repeat domain"/>
    <property type="match status" value="4"/>
</dbReference>
<feature type="compositionally biased region" description="Low complexity" evidence="4">
    <location>
        <begin position="174"/>
        <end position="184"/>
    </location>
</feature>
<feature type="repeat" description="TPR" evidence="3">
    <location>
        <begin position="861"/>
        <end position="894"/>
    </location>
</feature>
<gene>
    <name evidence="5" type="ORF">FCC1311_086382</name>
</gene>
<dbReference type="PANTHER" id="PTHR12558">
    <property type="entry name" value="CELL DIVISION CYCLE 16,23,27"/>
    <property type="match status" value="1"/>
</dbReference>
<accession>A0A2R5GUU0</accession>
<feature type="region of interest" description="Disordered" evidence="4">
    <location>
        <begin position="550"/>
        <end position="667"/>
    </location>
</feature>
<dbReference type="SUPFAM" id="SSF48452">
    <property type="entry name" value="TPR-like"/>
    <property type="match status" value="3"/>
</dbReference>
<feature type="compositionally biased region" description="Basic and acidic residues" evidence="4">
    <location>
        <begin position="185"/>
        <end position="197"/>
    </location>
</feature>
<sequence length="1551" mass="171493">MAAAGAGDERDLKVLRTVYRALDTLQDDRVKRQDLLSIATKIHDRELLDKIRKRPWLQDLLQPERWGKHILRTSFSRTGSITCDAFITFWGDYKAQQLEKQEGKDALERSYTIGYNNNNNNNNNNSNHNSDFEDGMRIEEDSNNSELGTFTRRDTYGSIGSFGSAGTDFYAKHQQQQQQQLKQQQDQHRQEERRVETDSDESAPKLRQPPQGPRKILRALSVTSRGSSDVFATGDVRGSDVHKTSSAAPAPSPAVRVTIRANLKGAAGQPGAAAAASTSPPQVMAVSGTFEDFRASLAQRLGIAWQDDYIIIHSLLRAQVSRLEDIREGDQLEVARRENFRSAPGFEPRGVLNGSSTLETSVAEVRDPWPQPRKSIDSGVGGIEASHSDTSAHEHVRVKEISPYATFARRPSWKDQYDAQPLPSAVRHSIRSILKRVSTSSSRWQHVGPEGCCPQEDEVRDKLSELAASDKRGKLLSVEKVLGYIDKLGLQYGLGKNHARLLFVAVDQENTGTISMRHFQDMIMLWREVWAEHQAVLRMRAAEAEAEEQLRREEAAASAAQLASRRERDNHGRQDTGSAASIASDASSEDGMRANSFTSSLLSSRQEQDASRRPKTADSRSGSASKSSRTKATPGVSAVTKKRPFYSKISQATTHNKHMSQEASDKQKRILQARAAANKLSLSALRPVSAMPNVGVSGGTSAGRQRPPRTPSLQQRRGSLASTADETHQRPSTAPSVPGVRRPANVLASYSTEEDFLRAMHESKGENPDLLVGYASLLLSQVQRRSGCLHVPQGSSHSGVHSAVRGGAQATTLAGCERMENPLDAVHRRKMEKARQMLTRALSASKLSEDKHTEAWAETRAEILCKLGEVCELEGDASQARTLFHKAVRENPRSSHILCKYGAFLHKLGDTAGAKEYLLEALVHDRNCVDALLGYAILMSRSADPCDHKLAAQYFERARKNARQNRAPKDVRAKVLSQVAIYENTVLGQHENAARNFERATQLDDSFVDAWYELGRLRFAALEDSGGAVEAFESALRHAPTHLPCLVALAQILANSAARADVQRAETLFAQALELEPTNTRVLLSYAEFLANVSKADIRAESLYEQAIESAPEELRGVCRMRMGSFYEVRGGASADVSYKDKAIACYEAALRAPLPDTSTQAACLVSLGRCKADTGELEQARDILQKALATDASSLEAKWQLASVEQRCGRRGAAGKLFRAAFEEAPQDGHVLTHFAHFLLEYRGPTDERQLTVAESMLRKALESAAEVSGEAGYEPIALTYLGKLLARDPARRRQGVELLERAQRARPRDYDSCYALALVLSETVILTRAAIYRGREQREMQSTLERCVDLFVRASEVRESSVDAPLRASALLICLAEAHDDPLERQGRLERALKYGERAVRRAAKQQRKARSKPLTIRQAEAGFLCGVSLERQRRFGEALTNFLDAVALNPSHVLAMYHISRRKEIDLDDLEAAQRTCLEALQTTPATRAGKVDQAELCRRILHDYELAEARFMIVDGERDDPAAARALVMHQELAQKAQQLLDANSAS</sequence>
<keyword evidence="6" id="KW-1185">Reference proteome</keyword>
<dbReference type="GO" id="GO:0016757">
    <property type="term" value="F:glycosyltransferase activity"/>
    <property type="evidence" value="ECO:0007669"/>
    <property type="project" value="UniProtKB-KW"/>
</dbReference>
<keyword evidence="5" id="KW-0808">Transferase</keyword>
<feature type="repeat" description="TPR" evidence="3">
    <location>
        <begin position="1422"/>
        <end position="1455"/>
    </location>
</feature>